<name>A0AAQ3JWT3_9LILI</name>
<dbReference type="EC" id="2.7.11.1" evidence="1"/>
<dbReference type="GO" id="GO:0004674">
    <property type="term" value="F:protein serine/threonine kinase activity"/>
    <property type="evidence" value="ECO:0007669"/>
    <property type="project" value="UniProtKB-KW"/>
</dbReference>
<accession>A0AAQ3JWT3</accession>
<organism evidence="10 11">
    <name type="scientific">Canna indica</name>
    <name type="common">Indian-shot</name>
    <dbReference type="NCBI Taxonomy" id="4628"/>
    <lineage>
        <taxon>Eukaryota</taxon>
        <taxon>Viridiplantae</taxon>
        <taxon>Streptophyta</taxon>
        <taxon>Embryophyta</taxon>
        <taxon>Tracheophyta</taxon>
        <taxon>Spermatophyta</taxon>
        <taxon>Magnoliopsida</taxon>
        <taxon>Liliopsida</taxon>
        <taxon>Zingiberales</taxon>
        <taxon>Cannaceae</taxon>
        <taxon>Canna</taxon>
    </lineage>
</organism>
<dbReference type="GO" id="GO:0005524">
    <property type="term" value="F:ATP binding"/>
    <property type="evidence" value="ECO:0007669"/>
    <property type="project" value="UniProtKB-KW"/>
</dbReference>
<proteinExistence type="predicted"/>
<sequence length="125" mass="14178">MEVEMEAKTHPASRIIRRYRRYSTSPGWAAAPASSPSTSSTTSPRHGGRHWPLFRLFKGEGHGSAVDWATLFNFVGWLLRFPESSYSELCGGFLVKEPQHRLAYKRGSVEIKQHPFFDGVNWALI</sequence>
<keyword evidence="11" id="KW-1185">Reference proteome</keyword>
<evidence type="ECO:0000256" key="4">
    <source>
        <dbReference type="ARBA" id="ARBA00022741"/>
    </source>
</evidence>
<evidence type="ECO:0000313" key="11">
    <source>
        <dbReference type="Proteomes" id="UP001327560"/>
    </source>
</evidence>
<evidence type="ECO:0000313" key="10">
    <source>
        <dbReference type="EMBL" id="WOK97849.1"/>
    </source>
</evidence>
<feature type="region of interest" description="Disordered" evidence="9">
    <location>
        <begin position="26"/>
        <end position="47"/>
    </location>
</feature>
<evidence type="ECO:0000256" key="7">
    <source>
        <dbReference type="ARBA" id="ARBA00047899"/>
    </source>
</evidence>
<comment type="catalytic activity">
    <reaction evidence="8">
        <text>L-seryl-[protein] + ATP = O-phospho-L-seryl-[protein] + ADP + H(+)</text>
        <dbReference type="Rhea" id="RHEA:17989"/>
        <dbReference type="Rhea" id="RHEA-COMP:9863"/>
        <dbReference type="Rhea" id="RHEA-COMP:11604"/>
        <dbReference type="ChEBI" id="CHEBI:15378"/>
        <dbReference type="ChEBI" id="CHEBI:29999"/>
        <dbReference type="ChEBI" id="CHEBI:30616"/>
        <dbReference type="ChEBI" id="CHEBI:83421"/>
        <dbReference type="ChEBI" id="CHEBI:456216"/>
        <dbReference type="EC" id="2.7.11.1"/>
    </reaction>
</comment>
<feature type="compositionally biased region" description="Low complexity" evidence="9">
    <location>
        <begin position="26"/>
        <end position="44"/>
    </location>
</feature>
<evidence type="ECO:0000256" key="8">
    <source>
        <dbReference type="ARBA" id="ARBA00048679"/>
    </source>
</evidence>
<comment type="catalytic activity">
    <reaction evidence="7">
        <text>L-threonyl-[protein] + ATP = O-phospho-L-threonyl-[protein] + ADP + H(+)</text>
        <dbReference type="Rhea" id="RHEA:46608"/>
        <dbReference type="Rhea" id="RHEA-COMP:11060"/>
        <dbReference type="Rhea" id="RHEA-COMP:11605"/>
        <dbReference type="ChEBI" id="CHEBI:15378"/>
        <dbReference type="ChEBI" id="CHEBI:30013"/>
        <dbReference type="ChEBI" id="CHEBI:30616"/>
        <dbReference type="ChEBI" id="CHEBI:61977"/>
        <dbReference type="ChEBI" id="CHEBI:456216"/>
        <dbReference type="EC" id="2.7.11.1"/>
    </reaction>
</comment>
<dbReference type="AlphaFoldDB" id="A0AAQ3JWT3"/>
<protein>
    <recommendedName>
        <fullName evidence="1">non-specific serine/threonine protein kinase</fullName>
        <ecNumber evidence="1">2.7.11.1</ecNumber>
    </recommendedName>
</protein>
<dbReference type="Proteomes" id="UP001327560">
    <property type="component" value="Chromosome 2"/>
</dbReference>
<evidence type="ECO:0000256" key="5">
    <source>
        <dbReference type="ARBA" id="ARBA00022777"/>
    </source>
</evidence>
<evidence type="ECO:0000256" key="9">
    <source>
        <dbReference type="SAM" id="MobiDB-lite"/>
    </source>
</evidence>
<evidence type="ECO:0000256" key="2">
    <source>
        <dbReference type="ARBA" id="ARBA00022527"/>
    </source>
</evidence>
<dbReference type="PANTHER" id="PTHR45637">
    <property type="entry name" value="FLIPPASE KINASE 1-RELATED"/>
    <property type="match status" value="1"/>
</dbReference>
<keyword evidence="6" id="KW-0067">ATP-binding</keyword>
<keyword evidence="5 10" id="KW-0418">Kinase</keyword>
<keyword evidence="3" id="KW-0808">Transferase</keyword>
<keyword evidence="2" id="KW-0723">Serine/threonine-protein kinase</keyword>
<reference evidence="10 11" key="1">
    <citation type="submission" date="2023-10" db="EMBL/GenBank/DDBJ databases">
        <title>Chromosome-scale genome assembly provides insights into flower coloration mechanisms of Canna indica.</title>
        <authorList>
            <person name="Li C."/>
        </authorList>
    </citation>
    <scope>NUCLEOTIDE SEQUENCE [LARGE SCALE GENOMIC DNA]</scope>
    <source>
        <tissue evidence="10">Flower</tissue>
    </source>
</reference>
<gene>
    <name evidence="10" type="ORF">Cni_G06557</name>
</gene>
<evidence type="ECO:0000256" key="3">
    <source>
        <dbReference type="ARBA" id="ARBA00022679"/>
    </source>
</evidence>
<evidence type="ECO:0000256" key="1">
    <source>
        <dbReference type="ARBA" id="ARBA00012513"/>
    </source>
</evidence>
<dbReference type="Gene3D" id="1.10.510.10">
    <property type="entry name" value="Transferase(Phosphotransferase) domain 1"/>
    <property type="match status" value="1"/>
</dbReference>
<keyword evidence="4" id="KW-0547">Nucleotide-binding</keyword>
<evidence type="ECO:0000256" key="6">
    <source>
        <dbReference type="ARBA" id="ARBA00022840"/>
    </source>
</evidence>
<dbReference type="EMBL" id="CP136891">
    <property type="protein sequence ID" value="WOK97849.1"/>
    <property type="molecule type" value="Genomic_DNA"/>
</dbReference>